<dbReference type="InterPro" id="IPR018964">
    <property type="entry name" value="Phage_phiJL001_Gp84_C"/>
</dbReference>
<proteinExistence type="predicted"/>
<feature type="domain" description="Bacteriophage phiJL001 Gp84 C-terminal" evidence="1">
    <location>
        <begin position="195"/>
        <end position="277"/>
    </location>
</feature>
<name>A0A2S0MRK5_9RHOB</name>
<evidence type="ECO:0000259" key="1">
    <source>
        <dbReference type="Pfam" id="PF09356"/>
    </source>
</evidence>
<evidence type="ECO:0000313" key="3">
    <source>
        <dbReference type="Proteomes" id="UP000237655"/>
    </source>
</evidence>
<dbReference type="EMBL" id="CP027665">
    <property type="protein sequence ID" value="AVO38515.1"/>
    <property type="molecule type" value="Genomic_DNA"/>
</dbReference>
<gene>
    <name evidence="2" type="ORF">C6Y53_12990</name>
</gene>
<dbReference type="AlphaFoldDB" id="A0A2S0MRK5"/>
<dbReference type="Pfam" id="PF09356">
    <property type="entry name" value="Phage_BR0599"/>
    <property type="match status" value="1"/>
</dbReference>
<dbReference type="Proteomes" id="UP000237655">
    <property type="component" value="Chromosome"/>
</dbReference>
<reference evidence="3" key="1">
    <citation type="submission" date="2018-03" db="EMBL/GenBank/DDBJ databases">
        <title>Genomic analysis of the strain SH-1 isolated from shrimp intestine.</title>
        <authorList>
            <person name="Kim Y.-S."/>
            <person name="Kim S.-E."/>
            <person name="Kim K.-H."/>
        </authorList>
    </citation>
    <scope>NUCLEOTIDE SEQUENCE [LARGE SCALE GENOMIC DNA]</scope>
    <source>
        <strain evidence="3">SH-1</strain>
    </source>
</reference>
<protein>
    <submittedName>
        <fullName evidence="2">DUF2163 domain-containing protein</fullName>
    </submittedName>
</protein>
<sequence>MAGLNEELKAHLQSGLTTVCRCWTVARTDGATFGFTDHDRDLEFAGTRFKADSGLTAMALQQGTGLAVDNSEAIGALSDASISEADVEAGRFDGAQVEAWIVNWAAPHMRWLQFRGSIGEIKRAGGAFQAELRGLTEMLNRPVGRVYQRPCTAVLGDGNCRFRLDTPGYFDQRTVDGIDGGRVFRWDSLDGFEVGWFARGRLTMQSGAAEGLWGLIKRDRVEAGQRVIELWEPLRAEIRAGDVVRLDTGCDKRMETCRLKFNNLVNFQGFPDIPDEDWMMAVPKQSGANTGGSLR</sequence>
<dbReference type="RefSeq" id="WP_106472827.1">
    <property type="nucleotide sequence ID" value="NZ_CP027665.1"/>
</dbReference>
<dbReference type="Pfam" id="PF09931">
    <property type="entry name" value="Phage_phiJL001_Gp84_N"/>
    <property type="match status" value="1"/>
</dbReference>
<dbReference type="KEGG" id="thas:C6Y53_12990"/>
<keyword evidence="3" id="KW-1185">Reference proteome</keyword>
<accession>A0A2S0MRK5</accession>
<dbReference type="InterPro" id="IPR011928">
    <property type="entry name" value="Phage_phiJL001_Gp84"/>
</dbReference>
<evidence type="ECO:0000313" key="2">
    <source>
        <dbReference type="EMBL" id="AVO38515.1"/>
    </source>
</evidence>
<dbReference type="NCBIfam" id="TIGR02218">
    <property type="entry name" value="phg_TIGR02218"/>
    <property type="match status" value="1"/>
</dbReference>
<organism evidence="2 3">
    <name type="scientific">Pukyongiella litopenaei</name>
    <dbReference type="NCBI Taxonomy" id="2605946"/>
    <lineage>
        <taxon>Bacteria</taxon>
        <taxon>Pseudomonadati</taxon>
        <taxon>Pseudomonadota</taxon>
        <taxon>Alphaproteobacteria</taxon>
        <taxon>Rhodobacterales</taxon>
        <taxon>Paracoccaceae</taxon>
        <taxon>Pukyongiella</taxon>
    </lineage>
</organism>